<dbReference type="Proteomes" id="UP000187735">
    <property type="component" value="Chromosome"/>
</dbReference>
<proteinExistence type="predicted"/>
<dbReference type="KEGG" id="fmr:Fuma_05047"/>
<keyword evidence="2" id="KW-1185">Reference proteome</keyword>
<dbReference type="AlphaFoldDB" id="A0A1P8WMV8"/>
<gene>
    <name evidence="1" type="ORF">Fuma_05047</name>
</gene>
<protein>
    <submittedName>
        <fullName evidence="1">Uncharacterized protein</fullName>
    </submittedName>
</protein>
<sequence>MVKYECLCLHVRHTHFAPVPDAGRANQSCTTQQNQSNAGVAVGSQHTRVSEKSIVRSRKFPIPQNAQAMSRSGDDCGSERRRRSRMAINDRASRLLLHLVVHAISRSCSACPKTVEPSTQARNAVSTERAEKDYSLALLLTSTCHAPGNGAFPENAEPRDSLMVLGLRIAAEPERRFRVRDDSTPEPIPVLA</sequence>
<evidence type="ECO:0000313" key="1">
    <source>
        <dbReference type="EMBL" id="APZ95389.1"/>
    </source>
</evidence>
<name>A0A1P8WMV8_9PLAN</name>
<organism evidence="1 2">
    <name type="scientific">Fuerstiella marisgermanici</name>
    <dbReference type="NCBI Taxonomy" id="1891926"/>
    <lineage>
        <taxon>Bacteria</taxon>
        <taxon>Pseudomonadati</taxon>
        <taxon>Planctomycetota</taxon>
        <taxon>Planctomycetia</taxon>
        <taxon>Planctomycetales</taxon>
        <taxon>Planctomycetaceae</taxon>
        <taxon>Fuerstiella</taxon>
    </lineage>
</organism>
<dbReference type="EMBL" id="CP017641">
    <property type="protein sequence ID" value="APZ95389.1"/>
    <property type="molecule type" value="Genomic_DNA"/>
</dbReference>
<dbReference type="STRING" id="1891926.Fuma_05047"/>
<accession>A0A1P8WMV8</accession>
<reference evidence="1 2" key="1">
    <citation type="journal article" date="2016" name="Front. Microbiol.">
        <title>Fuerstia marisgermanicae gen. nov., sp. nov., an Unusual Member of the Phylum Planctomycetes from the German Wadden Sea.</title>
        <authorList>
            <person name="Kohn T."/>
            <person name="Heuer A."/>
            <person name="Jogler M."/>
            <person name="Vollmers J."/>
            <person name="Boedeker C."/>
            <person name="Bunk B."/>
            <person name="Rast P."/>
            <person name="Borchert D."/>
            <person name="Glockner I."/>
            <person name="Freese H.M."/>
            <person name="Klenk H.P."/>
            <person name="Overmann J."/>
            <person name="Kaster A.K."/>
            <person name="Rohde M."/>
            <person name="Wiegand S."/>
            <person name="Jogler C."/>
        </authorList>
    </citation>
    <scope>NUCLEOTIDE SEQUENCE [LARGE SCALE GENOMIC DNA]</scope>
    <source>
        <strain evidence="1 2">NH11</strain>
    </source>
</reference>
<evidence type="ECO:0000313" key="2">
    <source>
        <dbReference type="Proteomes" id="UP000187735"/>
    </source>
</evidence>